<dbReference type="InterPro" id="IPR000387">
    <property type="entry name" value="Tyr_Pase_dom"/>
</dbReference>
<keyword evidence="2" id="KW-0904">Protein phosphatase</keyword>
<dbReference type="PROSITE" id="PS00383">
    <property type="entry name" value="TYR_PHOSPHATASE_1"/>
    <property type="match status" value="1"/>
</dbReference>
<evidence type="ECO:0000259" key="3">
    <source>
        <dbReference type="PROSITE" id="PS50056"/>
    </source>
</evidence>
<dbReference type="PROSITE" id="PS50056">
    <property type="entry name" value="TYR_PHOSPHATASE_2"/>
    <property type="match status" value="1"/>
</dbReference>
<accession>A0A7J0F279</accession>
<keyword evidence="1" id="KW-0378">Hydrolase</keyword>
<dbReference type="FunFam" id="3.90.190.10:FF:000157">
    <property type="entry name" value="Protein-tyrosine phosphatase"/>
    <property type="match status" value="1"/>
</dbReference>
<dbReference type="PANTHER" id="PTHR46274">
    <property type="entry name" value="PHOSPHATIDYLINOSITOL PHOSPHATASE"/>
    <property type="match status" value="1"/>
</dbReference>
<evidence type="ECO:0000256" key="1">
    <source>
        <dbReference type="ARBA" id="ARBA00022801"/>
    </source>
</evidence>
<dbReference type="Proteomes" id="UP000585474">
    <property type="component" value="Unassembled WGS sequence"/>
</dbReference>
<gene>
    <name evidence="4" type="ORF">Acr_08g0011090</name>
</gene>
<dbReference type="PANTHER" id="PTHR46274:SF7">
    <property type="entry name" value="DUAL SPECIFICITY PROTEIN PHOSPHATASE DSP8"/>
    <property type="match status" value="1"/>
</dbReference>
<proteinExistence type="predicted"/>
<evidence type="ECO:0000256" key="2">
    <source>
        <dbReference type="ARBA" id="ARBA00022912"/>
    </source>
</evidence>
<dbReference type="InterPro" id="IPR016130">
    <property type="entry name" value="Tyr_Pase_AS"/>
</dbReference>
<dbReference type="OrthoDB" id="273181at2759"/>
<comment type="caution">
    <text evidence="4">The sequence shown here is derived from an EMBL/GenBank/DDBJ whole genome shotgun (WGS) entry which is preliminary data.</text>
</comment>
<dbReference type="SMART" id="SM00195">
    <property type="entry name" value="DSPc"/>
    <property type="match status" value="1"/>
</dbReference>
<dbReference type="InterPro" id="IPR020422">
    <property type="entry name" value="TYR_PHOSPHATASE_DUAL_dom"/>
</dbReference>
<feature type="domain" description="Tyrosine specific protein phosphatases" evidence="3">
    <location>
        <begin position="198"/>
        <end position="267"/>
    </location>
</feature>
<evidence type="ECO:0000313" key="4">
    <source>
        <dbReference type="EMBL" id="GFY92713.1"/>
    </source>
</evidence>
<evidence type="ECO:0000313" key="5">
    <source>
        <dbReference type="Proteomes" id="UP000585474"/>
    </source>
</evidence>
<dbReference type="AlphaFoldDB" id="A0A7J0F279"/>
<dbReference type="GO" id="GO:0004721">
    <property type="term" value="F:phosphoprotein phosphatase activity"/>
    <property type="evidence" value="ECO:0007669"/>
    <property type="project" value="UniProtKB-KW"/>
</dbReference>
<reference evidence="4 5" key="1">
    <citation type="submission" date="2019-07" db="EMBL/GenBank/DDBJ databases">
        <title>De Novo Assembly of kiwifruit Actinidia rufa.</title>
        <authorList>
            <person name="Sugita-Konishi S."/>
            <person name="Sato K."/>
            <person name="Mori E."/>
            <person name="Abe Y."/>
            <person name="Kisaki G."/>
            <person name="Hamano K."/>
            <person name="Suezawa K."/>
            <person name="Otani M."/>
            <person name="Fukuda T."/>
            <person name="Manabe T."/>
            <person name="Gomi K."/>
            <person name="Tabuchi M."/>
            <person name="Akimitsu K."/>
            <person name="Kataoka I."/>
        </authorList>
    </citation>
    <scope>NUCLEOTIDE SEQUENCE [LARGE SCALE GENOMIC DNA]</scope>
    <source>
        <strain evidence="5">cv. Fuchu</strain>
    </source>
</reference>
<sequence>MTFATSGLVPRSFGGRPICFYCGDIGHIKSGDLRFHLELKGKLSKRKGNGPPRTATIADTFPGHVSDLSHIQSQLGLGPIVVSAGVSLLQQHPLGCTATLATDTSPSHVLDLSHIQSQFGLLQSQLGSLLQRQPSGSTATLATGTLFLGSDVATIPANLDGLPHPIPLFESPRYRPGGKTLRKDGARPSSVFGVLMGIGWMPIYDATIEKNASCGKTTYVHCKAGRGRSTTIVLCYLVEHKQMTPDAAYEYVRSIRPRVQLASSQWQAVQDYYSHKVKRPGSYMCTEPATGETVGFSVKHDLAAFDDGSVVVVTESDLDGYDDSSLVGNETLAELSLTCRVQFASQAAIAKLSCLWLRYHDQKLSRKKLGSSVSSDQIGSIGVDIRVC</sequence>
<dbReference type="EMBL" id="BJWL01000008">
    <property type="protein sequence ID" value="GFY92713.1"/>
    <property type="molecule type" value="Genomic_DNA"/>
</dbReference>
<dbReference type="InterPro" id="IPR000340">
    <property type="entry name" value="Dual-sp_phosphatase_cat-dom"/>
</dbReference>
<dbReference type="SUPFAM" id="SSF52799">
    <property type="entry name" value="(Phosphotyrosine protein) phosphatases II"/>
    <property type="match status" value="1"/>
</dbReference>
<protein>
    <submittedName>
        <fullName evidence="4">Phosphotyrosine protein phosphatases superfamily protein</fullName>
    </submittedName>
</protein>
<keyword evidence="5" id="KW-1185">Reference proteome</keyword>
<dbReference type="Gene3D" id="3.90.190.10">
    <property type="entry name" value="Protein tyrosine phosphatase superfamily"/>
    <property type="match status" value="1"/>
</dbReference>
<dbReference type="Pfam" id="PF00782">
    <property type="entry name" value="DSPc"/>
    <property type="match status" value="1"/>
</dbReference>
<dbReference type="InterPro" id="IPR029021">
    <property type="entry name" value="Prot-tyrosine_phosphatase-like"/>
</dbReference>
<organism evidence="4 5">
    <name type="scientific">Actinidia rufa</name>
    <dbReference type="NCBI Taxonomy" id="165716"/>
    <lineage>
        <taxon>Eukaryota</taxon>
        <taxon>Viridiplantae</taxon>
        <taxon>Streptophyta</taxon>
        <taxon>Embryophyta</taxon>
        <taxon>Tracheophyta</taxon>
        <taxon>Spermatophyta</taxon>
        <taxon>Magnoliopsida</taxon>
        <taxon>eudicotyledons</taxon>
        <taxon>Gunneridae</taxon>
        <taxon>Pentapetalae</taxon>
        <taxon>asterids</taxon>
        <taxon>Ericales</taxon>
        <taxon>Actinidiaceae</taxon>
        <taxon>Actinidia</taxon>
    </lineage>
</organism>
<name>A0A7J0F279_9ERIC</name>